<dbReference type="PIRSF" id="PIRSF029681">
    <property type="entry name" value="PagL"/>
    <property type="match status" value="1"/>
</dbReference>
<dbReference type="Pfam" id="PF09411">
    <property type="entry name" value="PagL"/>
    <property type="match status" value="1"/>
</dbReference>
<dbReference type="SUPFAM" id="SSF56925">
    <property type="entry name" value="OMPA-like"/>
    <property type="match status" value="1"/>
</dbReference>
<dbReference type="OrthoDB" id="5297282at2"/>
<dbReference type="Gene3D" id="2.40.160.20">
    <property type="match status" value="1"/>
</dbReference>
<reference evidence="4 5" key="1">
    <citation type="submission" date="2019-07" db="EMBL/GenBank/DDBJ databases">
        <title>Whole genome shotgun sequence of Thiobacillus plumbophilus NBRC 107929.</title>
        <authorList>
            <person name="Hosoyama A."/>
            <person name="Uohara A."/>
            <person name="Ohji S."/>
            <person name="Ichikawa N."/>
        </authorList>
    </citation>
    <scope>NUCLEOTIDE SEQUENCE [LARGE SCALE GENOMIC DNA]</scope>
    <source>
        <strain evidence="4 5">NBRC 107929</strain>
    </source>
</reference>
<proteinExistence type="inferred from homology"/>
<comment type="function">
    <text evidence="1">Has lipid A 3-O-deacylase activity. Hydrolyzes the ester bond at the 3 position of lipid A, a bioactive component of lipopolysaccharide (LPS), thereby releasing the primary fatty acyl moiety.</text>
</comment>
<dbReference type="AlphaFoldDB" id="A0A512L740"/>
<evidence type="ECO:0000256" key="2">
    <source>
        <dbReference type="PIRSR" id="PIRSR029681-2"/>
    </source>
</evidence>
<gene>
    <name evidence="4" type="ORF">TPL01_14480</name>
</gene>
<dbReference type="GO" id="GO:0009279">
    <property type="term" value="C:cell outer membrane"/>
    <property type="evidence" value="ECO:0007669"/>
    <property type="project" value="UniProtKB-SubCell"/>
</dbReference>
<name>A0A512L740_9PROT</name>
<feature type="signal peptide" evidence="3">
    <location>
        <begin position="1"/>
        <end position="23"/>
    </location>
</feature>
<keyword evidence="3" id="KW-0732">Signal</keyword>
<dbReference type="InterPro" id="IPR011250">
    <property type="entry name" value="OMP/PagP_B-barrel"/>
</dbReference>
<dbReference type="Proteomes" id="UP000321337">
    <property type="component" value="Unassembled WGS sequence"/>
</dbReference>
<comment type="caution">
    <text evidence="4">The sequence shown here is derived from an EMBL/GenBank/DDBJ whole genome shotgun (WGS) entry which is preliminary data.</text>
</comment>
<keyword evidence="1" id="KW-0472">Membrane</keyword>
<dbReference type="InterPro" id="IPR018550">
    <property type="entry name" value="Lipid-A_deacylase-rel"/>
</dbReference>
<feature type="chain" id="PRO_5021917728" description="Lipid A deacylase" evidence="3">
    <location>
        <begin position="24"/>
        <end position="178"/>
    </location>
</feature>
<keyword evidence="1" id="KW-0378">Hydrolase</keyword>
<comment type="subunit">
    <text evidence="1">Homodimer.</text>
</comment>
<dbReference type="EC" id="3.1.1.77" evidence="1"/>
<comment type="similarity">
    <text evidence="1">Belongs to the PagL family.</text>
</comment>
<dbReference type="EMBL" id="BKAD01000013">
    <property type="protein sequence ID" value="GEP30310.1"/>
    <property type="molecule type" value="Genomic_DNA"/>
</dbReference>
<accession>A0A512L740</accession>
<evidence type="ECO:0000313" key="5">
    <source>
        <dbReference type="Proteomes" id="UP000321337"/>
    </source>
</evidence>
<comment type="catalytic activity">
    <reaction evidence="1">
        <text>a 3-(acyloxy)acyl derivative of bacterial toxin + H2O = a 3-hydroxyacyl derivative of bacterial toxin + a fatty acid + H(+)</text>
        <dbReference type="Rhea" id="RHEA:12032"/>
        <dbReference type="ChEBI" id="CHEBI:15377"/>
        <dbReference type="ChEBI" id="CHEBI:15378"/>
        <dbReference type="ChEBI" id="CHEBI:28868"/>
        <dbReference type="ChEBI" id="CHEBI:136853"/>
        <dbReference type="ChEBI" id="CHEBI:140675"/>
        <dbReference type="EC" id="3.1.1.77"/>
    </reaction>
</comment>
<comment type="subcellular location">
    <subcellularLocation>
        <location evidence="1">Cell outer membrane</location>
        <topology evidence="1">Multi-pass membrane protein</topology>
    </subcellularLocation>
</comment>
<evidence type="ECO:0000256" key="1">
    <source>
        <dbReference type="PIRNR" id="PIRNR029681"/>
    </source>
</evidence>
<sequence>MNPNLTKLAGALLLLCAALPAHAVDSVSLELGSGNHTDMGRVGLQWDWNKKWPVGDAWALSGYWDASLGYWHGDSSVSGARDIYDIGFTPVFRLSQNKPTGWYAEAAIGLHLLSRTRINDRRKFGTAFQFGDHIGAGYRFGARGEYDLGYRFQHLSNADIKKPNNGINFNQIRFSYHF</sequence>
<evidence type="ECO:0000256" key="3">
    <source>
        <dbReference type="SAM" id="SignalP"/>
    </source>
</evidence>
<organism evidence="4 5">
    <name type="scientific">Sulfuriferula plumbiphila</name>
    <dbReference type="NCBI Taxonomy" id="171865"/>
    <lineage>
        <taxon>Bacteria</taxon>
        <taxon>Pseudomonadati</taxon>
        <taxon>Pseudomonadota</taxon>
        <taxon>Betaproteobacteria</taxon>
        <taxon>Nitrosomonadales</taxon>
        <taxon>Sulfuricellaceae</taxon>
        <taxon>Sulfuriferula</taxon>
    </lineage>
</organism>
<evidence type="ECO:0000313" key="4">
    <source>
        <dbReference type="EMBL" id="GEP30310.1"/>
    </source>
</evidence>
<dbReference type="RefSeq" id="WP_147072259.1">
    <property type="nucleotide sequence ID" value="NZ_AP021884.1"/>
</dbReference>
<protein>
    <recommendedName>
        <fullName evidence="1">Lipid A deacylase</fullName>
        <ecNumber evidence="1">3.1.1.77</ecNumber>
    </recommendedName>
    <alternativeName>
        <fullName evidence="1">LPS 3-O-deacylase</fullName>
    </alternativeName>
    <alternativeName>
        <fullName evidence="1">Outer membrane enzyme</fullName>
    </alternativeName>
</protein>
<keyword evidence="1" id="KW-0998">Cell outer membrane</keyword>
<dbReference type="GO" id="GO:0050528">
    <property type="term" value="F:acyloxyacyl hydrolase activity"/>
    <property type="evidence" value="ECO:0007669"/>
    <property type="project" value="UniProtKB-EC"/>
</dbReference>
<feature type="site" description="Critical for activity" evidence="2">
    <location>
        <position position="157"/>
    </location>
</feature>
<keyword evidence="5" id="KW-1185">Reference proteome</keyword>